<dbReference type="WBParaSite" id="Hba_03131">
    <property type="protein sequence ID" value="Hba_03131"/>
    <property type="gene ID" value="Hba_03131"/>
</dbReference>
<reference evidence="2" key="1">
    <citation type="submission" date="2016-11" db="UniProtKB">
        <authorList>
            <consortium name="WormBaseParasite"/>
        </authorList>
    </citation>
    <scope>IDENTIFICATION</scope>
</reference>
<organism evidence="1 2">
    <name type="scientific">Heterorhabditis bacteriophora</name>
    <name type="common">Entomopathogenic nematode worm</name>
    <dbReference type="NCBI Taxonomy" id="37862"/>
    <lineage>
        <taxon>Eukaryota</taxon>
        <taxon>Metazoa</taxon>
        <taxon>Ecdysozoa</taxon>
        <taxon>Nematoda</taxon>
        <taxon>Chromadorea</taxon>
        <taxon>Rhabditida</taxon>
        <taxon>Rhabditina</taxon>
        <taxon>Rhabditomorpha</taxon>
        <taxon>Strongyloidea</taxon>
        <taxon>Heterorhabditidae</taxon>
        <taxon>Heterorhabditis</taxon>
    </lineage>
</organism>
<dbReference type="AlphaFoldDB" id="A0A1I7WDU6"/>
<protein>
    <submittedName>
        <fullName evidence="2">Peptidase_M1 domain-containing protein</fullName>
    </submittedName>
</protein>
<accession>A0A1I7WDU6</accession>
<dbReference type="Proteomes" id="UP000095283">
    <property type="component" value="Unplaced"/>
</dbReference>
<keyword evidence="1" id="KW-1185">Reference proteome</keyword>
<evidence type="ECO:0000313" key="1">
    <source>
        <dbReference type="Proteomes" id="UP000095283"/>
    </source>
</evidence>
<evidence type="ECO:0000313" key="2">
    <source>
        <dbReference type="WBParaSite" id="Hba_03131"/>
    </source>
</evidence>
<sequence length="59" mass="7025">MEKYTAPTLDFIYMQKIWFAAVYAELTCARETWGLNKFIDEYDIPTMHNDTSRKMNVIV</sequence>
<proteinExistence type="predicted"/>
<name>A0A1I7WDU6_HETBA</name>